<reference evidence="1 2" key="1">
    <citation type="submission" date="2014-01" db="EMBL/GenBank/DDBJ databases">
        <title>Complete genome sequence of ionizing-radiation resistance bacterium Hymenobacter swuensis DY53.</title>
        <authorList>
            <person name="Jung J.-H."/>
            <person name="Jeong S.-W."/>
            <person name="Joe M.-H."/>
            <person name="Cho y.-j."/>
            <person name="Kim M.-K."/>
            <person name="Lim S.-Y."/>
        </authorList>
    </citation>
    <scope>NUCLEOTIDE SEQUENCE [LARGE SCALE GENOMIC DNA]</scope>
    <source>
        <strain evidence="1 2">DY53</strain>
    </source>
</reference>
<dbReference type="Proteomes" id="UP000019423">
    <property type="component" value="Chromosome"/>
</dbReference>
<proteinExistence type="predicted"/>
<dbReference type="AlphaFoldDB" id="W8F1J0"/>
<accession>W8F1J0</accession>
<evidence type="ECO:0000313" key="1">
    <source>
        <dbReference type="EMBL" id="AHJ99274.1"/>
    </source>
</evidence>
<dbReference type="KEGG" id="hsw:Hsw_3679"/>
<sequence>MPLWRESTGFFAFLLFCFFPALNSIHWVFGPQKLALSYGIVF</sequence>
<name>W8F1J0_9BACT</name>
<dbReference type="STRING" id="1227739.Hsw_3679"/>
<evidence type="ECO:0000313" key="2">
    <source>
        <dbReference type="Proteomes" id="UP000019423"/>
    </source>
</evidence>
<keyword evidence="2" id="KW-1185">Reference proteome</keyword>
<dbReference type="HOGENOM" id="CLU_3252669_0_0_10"/>
<dbReference type="EMBL" id="CP007145">
    <property type="protein sequence ID" value="AHJ99274.1"/>
    <property type="molecule type" value="Genomic_DNA"/>
</dbReference>
<protein>
    <submittedName>
        <fullName evidence="1">Uncharacterized protein</fullName>
    </submittedName>
</protein>
<gene>
    <name evidence="1" type="ORF">Hsw_3679</name>
</gene>
<organism evidence="1 2">
    <name type="scientific">Hymenobacter swuensis DY53</name>
    <dbReference type="NCBI Taxonomy" id="1227739"/>
    <lineage>
        <taxon>Bacteria</taxon>
        <taxon>Pseudomonadati</taxon>
        <taxon>Bacteroidota</taxon>
        <taxon>Cytophagia</taxon>
        <taxon>Cytophagales</taxon>
        <taxon>Hymenobacteraceae</taxon>
        <taxon>Hymenobacter</taxon>
    </lineage>
</organism>